<feature type="region of interest" description="Disordered" evidence="1">
    <location>
        <begin position="216"/>
        <end position="256"/>
    </location>
</feature>
<evidence type="ECO:0000313" key="3">
    <source>
        <dbReference type="Proteomes" id="UP001231675"/>
    </source>
</evidence>
<evidence type="ECO:0000256" key="1">
    <source>
        <dbReference type="SAM" id="MobiDB-lite"/>
    </source>
</evidence>
<reference evidence="2 3" key="1">
    <citation type="submission" date="2023-07" db="EMBL/GenBank/DDBJ databases">
        <title>Sequencing the genomes of 1000 actinobacteria strains.</title>
        <authorList>
            <person name="Klenk H.-P."/>
        </authorList>
    </citation>
    <scope>NUCLEOTIDE SEQUENCE [LARGE SCALE GENOMIC DNA]</scope>
    <source>
        <strain evidence="2 3">DSM 40229</strain>
    </source>
</reference>
<accession>A0ABT9LM48</accession>
<dbReference type="EMBL" id="JAURUD010000001">
    <property type="protein sequence ID" value="MDP9684605.1"/>
    <property type="molecule type" value="Genomic_DNA"/>
</dbReference>
<dbReference type="RefSeq" id="WP_189423779.1">
    <property type="nucleotide sequence ID" value="NZ_BMSM01000032.1"/>
</dbReference>
<keyword evidence="3" id="KW-1185">Reference proteome</keyword>
<dbReference type="Proteomes" id="UP001231675">
    <property type="component" value="Unassembled WGS sequence"/>
</dbReference>
<evidence type="ECO:0008006" key="4">
    <source>
        <dbReference type="Google" id="ProtNLM"/>
    </source>
</evidence>
<evidence type="ECO:0000313" key="2">
    <source>
        <dbReference type="EMBL" id="MDP9684605.1"/>
    </source>
</evidence>
<gene>
    <name evidence="2" type="ORF">J2S47_005107</name>
</gene>
<feature type="region of interest" description="Disordered" evidence="1">
    <location>
        <begin position="170"/>
        <end position="194"/>
    </location>
</feature>
<proteinExistence type="predicted"/>
<organism evidence="2 3">
    <name type="scientific">Streptomyces griseoviridis</name>
    <dbReference type="NCBI Taxonomy" id="45398"/>
    <lineage>
        <taxon>Bacteria</taxon>
        <taxon>Bacillati</taxon>
        <taxon>Actinomycetota</taxon>
        <taxon>Actinomycetes</taxon>
        <taxon>Kitasatosporales</taxon>
        <taxon>Streptomycetaceae</taxon>
        <taxon>Streptomyces</taxon>
    </lineage>
</organism>
<name>A0ABT9LM48_STRGD</name>
<sequence length="256" mass="27775">MMYPPHSSAFASVRRHFDDPRISDAVLVIVPPDAHGAEPARLTAAETHQALYGPGSDPQFTAAVWREVIRTAQSDLSPHGTGKLLAIWLALPRLAGTVHRVCARLRADRSDVEAEMVLALLEKLADRDGASRLSGSGLMHAARARAWHLAREGLRELPSTRIERIAQDQALTASGGEADAPAEESLDVRVDRPDGPDGLCAPLRFRVRPEHLRRQGIFVDTGDGSQDRPAGHSPGKRRRPGRRAGTPPVRPAGRRA</sequence>
<dbReference type="GeneID" id="91554087"/>
<comment type="caution">
    <text evidence="2">The sequence shown here is derived from an EMBL/GenBank/DDBJ whole genome shotgun (WGS) entry which is preliminary data.</text>
</comment>
<protein>
    <recommendedName>
        <fullName evidence="4">DUF4158 domain-containing protein</fullName>
    </recommendedName>
</protein>